<dbReference type="GO" id="GO:0007004">
    <property type="term" value="P:telomere maintenance via telomerase"/>
    <property type="evidence" value="ECO:0007669"/>
    <property type="project" value="TreeGrafter"/>
</dbReference>
<dbReference type="GO" id="GO:0043047">
    <property type="term" value="F:single-stranded telomeric DNA binding"/>
    <property type="evidence" value="ECO:0007669"/>
    <property type="project" value="EnsemblFungi"/>
</dbReference>
<feature type="coiled-coil region" evidence="15">
    <location>
        <begin position="208"/>
        <end position="346"/>
    </location>
</feature>
<keyword evidence="13" id="KW-0539">Nucleus</keyword>
<dbReference type="GO" id="GO:0003691">
    <property type="term" value="F:double-stranded telomeric DNA binding"/>
    <property type="evidence" value="ECO:0007669"/>
    <property type="project" value="EnsemblFungi"/>
</dbReference>
<feature type="coiled-coil region" evidence="15">
    <location>
        <begin position="785"/>
        <end position="950"/>
    </location>
</feature>
<dbReference type="GO" id="GO:0046872">
    <property type="term" value="F:metal ion binding"/>
    <property type="evidence" value="ECO:0007669"/>
    <property type="project" value="UniProtKB-KW"/>
</dbReference>
<feature type="coiled-coil region" evidence="15">
    <location>
        <begin position="407"/>
        <end position="547"/>
    </location>
</feature>
<dbReference type="GO" id="GO:0031573">
    <property type="term" value="P:mitotic intra-S DNA damage checkpoint signaling"/>
    <property type="evidence" value="ECO:0007669"/>
    <property type="project" value="EnsemblFungi"/>
</dbReference>
<dbReference type="FunFam" id="3.40.50.300:FF:000947">
    <property type="entry name" value="DNA repair protein RAD50"/>
    <property type="match status" value="1"/>
</dbReference>
<dbReference type="GO" id="GO:0062176">
    <property type="term" value="P:R-loop processing"/>
    <property type="evidence" value="ECO:0007669"/>
    <property type="project" value="EnsemblFungi"/>
</dbReference>
<evidence type="ECO:0000256" key="8">
    <source>
        <dbReference type="ARBA" id="ARBA00022763"/>
    </source>
</evidence>
<feature type="coiled-coil region" evidence="15">
    <location>
        <begin position="702"/>
        <end position="729"/>
    </location>
</feature>
<dbReference type="VEuPathDB" id="FungiDB:T552_00639"/>
<dbReference type="InterPro" id="IPR004584">
    <property type="entry name" value="Rad50_eukaryotes"/>
</dbReference>
<dbReference type="Pfam" id="PF13476">
    <property type="entry name" value="AAA_23"/>
    <property type="match status" value="1"/>
</dbReference>
<evidence type="ECO:0000313" key="17">
    <source>
        <dbReference type="EMBL" id="KTW30161.1"/>
    </source>
</evidence>
<dbReference type="GO" id="GO:0120290">
    <property type="term" value="P:stalled replication fork localization to nuclear periphery"/>
    <property type="evidence" value="ECO:0007669"/>
    <property type="project" value="EnsemblFungi"/>
</dbReference>
<dbReference type="OrthoDB" id="18797at2759"/>
<dbReference type="GO" id="GO:0000729">
    <property type="term" value="P:DNA double-strand break processing"/>
    <property type="evidence" value="ECO:0007669"/>
    <property type="project" value="EnsemblFungi"/>
</dbReference>
<dbReference type="GO" id="GO:1990918">
    <property type="term" value="P:double-strand break repair involved in meiotic recombination"/>
    <property type="evidence" value="ECO:0007669"/>
    <property type="project" value="EnsemblFungi"/>
</dbReference>
<dbReference type="InterPro" id="IPR027417">
    <property type="entry name" value="P-loop_NTPase"/>
</dbReference>
<feature type="coiled-coil region" evidence="15">
    <location>
        <begin position="573"/>
        <end position="628"/>
    </location>
</feature>
<dbReference type="InterPro" id="IPR038729">
    <property type="entry name" value="Rad50/SbcC_AAA"/>
</dbReference>
<feature type="domain" description="Rad50/SbcC-type AAA" evidence="16">
    <location>
        <begin position="6"/>
        <end position="232"/>
    </location>
</feature>
<evidence type="ECO:0000256" key="5">
    <source>
        <dbReference type="ARBA" id="ARBA00017893"/>
    </source>
</evidence>
<dbReference type="PANTHER" id="PTHR18867:SF12">
    <property type="entry name" value="DNA REPAIR PROTEIN RAD50"/>
    <property type="match status" value="1"/>
</dbReference>
<reference evidence="18" key="1">
    <citation type="journal article" date="2016" name="Nat. Commun.">
        <title>Genome analysis of three Pneumocystis species reveals adaptation mechanisms to life exclusively in mammalian hosts.</title>
        <authorList>
            <person name="Ma L."/>
            <person name="Chen Z."/>
            <person name="Huang D.W."/>
            <person name="Kutty G."/>
            <person name="Ishihara M."/>
            <person name="Wang H."/>
            <person name="Abouelleil A."/>
            <person name="Bishop L."/>
            <person name="Davey E."/>
            <person name="Deng R."/>
            <person name="Deng X."/>
            <person name="Fan L."/>
            <person name="Fantoni G."/>
            <person name="Fitzgerald M."/>
            <person name="Gogineni E."/>
            <person name="Goldberg J.M."/>
            <person name="Handley G."/>
            <person name="Hu X."/>
            <person name="Huber C."/>
            <person name="Jiao X."/>
            <person name="Jones K."/>
            <person name="Levin J.Z."/>
            <person name="Liu Y."/>
            <person name="Macdonald P."/>
            <person name="Melnikov A."/>
            <person name="Raley C."/>
            <person name="Sassi M."/>
            <person name="Sherman B.T."/>
            <person name="Song X."/>
            <person name="Sykes S."/>
            <person name="Tran B."/>
            <person name="Walsh L."/>
            <person name="Xia Y."/>
            <person name="Yang J."/>
            <person name="Young S."/>
            <person name="Zeng Q."/>
            <person name="Zheng X."/>
            <person name="Stephens R."/>
            <person name="Nusbaum C."/>
            <person name="Birren B.W."/>
            <person name="Azadi P."/>
            <person name="Lempicki R.A."/>
            <person name="Cuomo C.A."/>
            <person name="Kovacs J.A."/>
        </authorList>
    </citation>
    <scope>NUCLEOTIDE SEQUENCE [LARGE SCALE GENOMIC DNA]</scope>
    <source>
        <strain evidence="18">B80</strain>
    </source>
</reference>
<keyword evidence="11 15" id="KW-0175">Coiled coil</keyword>
<organism evidence="17 18">
    <name type="scientific">Pneumocystis carinii (strain B80)</name>
    <name type="common">Rat pneumocystis pneumonia agent</name>
    <name type="synonym">Pneumocystis carinii f. sp. carinii</name>
    <dbReference type="NCBI Taxonomy" id="1408658"/>
    <lineage>
        <taxon>Eukaryota</taxon>
        <taxon>Fungi</taxon>
        <taxon>Dikarya</taxon>
        <taxon>Ascomycota</taxon>
        <taxon>Taphrinomycotina</taxon>
        <taxon>Pneumocystomycetes</taxon>
        <taxon>Pneumocystaceae</taxon>
        <taxon>Pneumocystis</taxon>
    </lineage>
</organism>
<evidence type="ECO:0000313" key="18">
    <source>
        <dbReference type="Proteomes" id="UP000054454"/>
    </source>
</evidence>
<dbReference type="GO" id="GO:0007534">
    <property type="term" value="P:gene conversion at mating-type locus"/>
    <property type="evidence" value="ECO:0007669"/>
    <property type="project" value="EnsemblFungi"/>
</dbReference>
<keyword evidence="18" id="KW-1185">Reference proteome</keyword>
<evidence type="ECO:0000256" key="9">
    <source>
        <dbReference type="ARBA" id="ARBA00022801"/>
    </source>
</evidence>
<dbReference type="RefSeq" id="XP_018226952.1">
    <property type="nucleotide sequence ID" value="XM_018369249.1"/>
</dbReference>
<keyword evidence="9" id="KW-0378">Hydrolase</keyword>
<keyword evidence="6" id="KW-0158">Chromosome</keyword>
<dbReference type="GO" id="GO:0030870">
    <property type="term" value="C:Mre11 complex"/>
    <property type="evidence" value="ECO:0007669"/>
    <property type="project" value="EnsemblFungi"/>
</dbReference>
<dbReference type="GO" id="GO:0016887">
    <property type="term" value="F:ATP hydrolysis activity"/>
    <property type="evidence" value="ECO:0007669"/>
    <property type="project" value="EnsemblFungi"/>
</dbReference>
<comment type="subcellular location">
    <subcellularLocation>
        <location evidence="3">Chromosome</location>
    </subcellularLocation>
    <subcellularLocation>
        <location evidence="2">Nucleus</location>
    </subcellularLocation>
</comment>
<dbReference type="EMBL" id="LFVZ01000003">
    <property type="protein sequence ID" value="KTW30161.1"/>
    <property type="molecule type" value="Genomic_DNA"/>
</dbReference>
<evidence type="ECO:0000256" key="10">
    <source>
        <dbReference type="ARBA" id="ARBA00022833"/>
    </source>
</evidence>
<evidence type="ECO:0000256" key="11">
    <source>
        <dbReference type="ARBA" id="ARBA00023054"/>
    </source>
</evidence>
<dbReference type="GO" id="GO:1990426">
    <property type="term" value="P:mitotic recombination-dependent replication fork processing"/>
    <property type="evidence" value="ECO:0007669"/>
    <property type="project" value="EnsemblFungi"/>
</dbReference>
<dbReference type="GO" id="GO:0006303">
    <property type="term" value="P:double-strand break repair via nonhomologous end joining"/>
    <property type="evidence" value="ECO:0007669"/>
    <property type="project" value="EnsemblFungi"/>
</dbReference>
<keyword evidence="7" id="KW-0479">Metal-binding</keyword>
<feature type="coiled-coil region" evidence="15">
    <location>
        <begin position="975"/>
        <end position="1104"/>
    </location>
</feature>
<dbReference type="GO" id="GO:0097552">
    <property type="term" value="P:mitochondrial double-strand break repair via homologous recombination"/>
    <property type="evidence" value="ECO:0007669"/>
    <property type="project" value="EnsemblFungi"/>
</dbReference>
<comment type="similarity">
    <text evidence="4">Belongs to the SMC family. RAD50 subfamily.</text>
</comment>
<evidence type="ECO:0000256" key="6">
    <source>
        <dbReference type="ARBA" id="ARBA00022454"/>
    </source>
</evidence>
<comment type="catalytic activity">
    <reaction evidence="14">
        <text>ATP + H2O = ADP + phosphate + H(+)</text>
        <dbReference type="Rhea" id="RHEA:13065"/>
        <dbReference type="ChEBI" id="CHEBI:15377"/>
        <dbReference type="ChEBI" id="CHEBI:15378"/>
        <dbReference type="ChEBI" id="CHEBI:30616"/>
        <dbReference type="ChEBI" id="CHEBI:43474"/>
        <dbReference type="ChEBI" id="CHEBI:456216"/>
    </reaction>
</comment>
<evidence type="ECO:0000259" key="16">
    <source>
        <dbReference type="Pfam" id="PF13476"/>
    </source>
</evidence>
<evidence type="ECO:0000256" key="12">
    <source>
        <dbReference type="ARBA" id="ARBA00023204"/>
    </source>
</evidence>
<dbReference type="GO" id="GO:0035753">
    <property type="term" value="P:maintenance of DNA trinucleotide repeats"/>
    <property type="evidence" value="ECO:0007669"/>
    <property type="project" value="EnsemblFungi"/>
</dbReference>
<gene>
    <name evidence="17" type="ORF">T552_00639</name>
</gene>
<dbReference type="Gene3D" id="3.40.50.300">
    <property type="entry name" value="P-loop containing nucleotide triphosphate hydrolases"/>
    <property type="match status" value="2"/>
</dbReference>
<proteinExistence type="inferred from homology"/>
<dbReference type="PANTHER" id="PTHR18867">
    <property type="entry name" value="RAD50"/>
    <property type="match status" value="1"/>
</dbReference>
<keyword evidence="12" id="KW-0234">DNA repair</keyword>
<dbReference type="GO" id="GO:0007129">
    <property type="term" value="P:homologous chromosome pairing at meiosis"/>
    <property type="evidence" value="ECO:0007669"/>
    <property type="project" value="EnsemblFungi"/>
</dbReference>
<dbReference type="GO" id="GO:0010520">
    <property type="term" value="P:regulation of reciprocal meiotic recombination"/>
    <property type="evidence" value="ECO:0007669"/>
    <property type="project" value="EnsemblFungi"/>
</dbReference>
<accession>A0A0W4ZP86</accession>
<evidence type="ECO:0000256" key="2">
    <source>
        <dbReference type="ARBA" id="ARBA00004123"/>
    </source>
</evidence>
<keyword evidence="10" id="KW-0862">Zinc</keyword>
<evidence type="ECO:0000256" key="13">
    <source>
        <dbReference type="ARBA" id="ARBA00023242"/>
    </source>
</evidence>
<dbReference type="GO" id="GO:0006284">
    <property type="term" value="P:base-excision repair"/>
    <property type="evidence" value="ECO:0007669"/>
    <property type="project" value="EnsemblFungi"/>
</dbReference>
<evidence type="ECO:0000256" key="7">
    <source>
        <dbReference type="ARBA" id="ARBA00022723"/>
    </source>
</evidence>
<dbReference type="Proteomes" id="UP000054454">
    <property type="component" value="Unassembled WGS sequence"/>
</dbReference>
<comment type="cofactor">
    <cofactor evidence="1">
        <name>Zn(2+)</name>
        <dbReference type="ChEBI" id="CHEBI:29105"/>
    </cofactor>
</comment>
<keyword evidence="8" id="KW-0227">DNA damage</keyword>
<dbReference type="GO" id="GO:0000794">
    <property type="term" value="C:condensed nuclear chromosome"/>
    <property type="evidence" value="ECO:0007669"/>
    <property type="project" value="TreeGrafter"/>
</dbReference>
<evidence type="ECO:0000256" key="3">
    <source>
        <dbReference type="ARBA" id="ARBA00004286"/>
    </source>
</evidence>
<protein>
    <recommendedName>
        <fullName evidence="5">DNA repair protein RAD50</fullName>
    </recommendedName>
</protein>
<evidence type="ECO:0000256" key="14">
    <source>
        <dbReference type="ARBA" id="ARBA00049360"/>
    </source>
</evidence>
<dbReference type="NCBIfam" id="TIGR00606">
    <property type="entry name" value="rad50"/>
    <property type="match status" value="1"/>
</dbReference>
<dbReference type="GO" id="GO:0004017">
    <property type="term" value="F:AMP kinase activity"/>
    <property type="evidence" value="ECO:0007669"/>
    <property type="project" value="EnsemblFungi"/>
</dbReference>
<comment type="caution">
    <text evidence="17">The sequence shown here is derived from an EMBL/GenBank/DDBJ whole genome shotgun (WGS) entry which is preliminary data.</text>
</comment>
<evidence type="ECO:0000256" key="15">
    <source>
        <dbReference type="SAM" id="Coils"/>
    </source>
</evidence>
<dbReference type="SUPFAM" id="SSF52540">
    <property type="entry name" value="P-loop containing nucleoside triphosphate hydrolases"/>
    <property type="match status" value="2"/>
</dbReference>
<dbReference type="GO" id="GO:0035861">
    <property type="term" value="C:site of double-strand break"/>
    <property type="evidence" value="ECO:0007669"/>
    <property type="project" value="EnsemblFungi"/>
</dbReference>
<dbReference type="GeneID" id="28935451"/>
<dbReference type="GO" id="GO:0042138">
    <property type="term" value="P:meiotic DNA double-strand break formation"/>
    <property type="evidence" value="ECO:0007669"/>
    <property type="project" value="EnsemblFungi"/>
</dbReference>
<sequence>MSSIDKLSIMGIRSFDINVRETIQFYSPLTLIVGHNGSGKTTIIECLKYSTTGDLPPNSKGGAFIHDPNICGEKEVLAQVKLSFKNTNGAKMICTRSLQLLVKKTTRSQKTLDGQLTIFKNGERLALSNKCAELDTQIPISLGVSKAVLDYVIFCHQEDSNWPLSEPAVLKKRFDEIFEALRYTKALDQIKNLRKEQTTAIKIDEVTLEHYRSDKEKAEKIKKSLDEIVEKITITQAEANALDKQIQLNLAEQEELHRSGKKIEHIISEIERLKHEKLLLLNTLNDLGNNITHYEETSQELENMLENFEKKKENTLTVINFKKKKHENLKKQLNFSRNELEISISEEGKLLAKVETFQKLILKRQNLIKEIISNHKFINYDIDLTDQEMESFLKDILSKHNEQTIFLDNLKKENREKEGKLNEKLQELVFKENILEQKKTMARQNIRLSEKKIETIQNNLDTLSIDESEINILESTITDINEKIKNCNIEFQNSAWNEEIRQKKKDLRSLEEGINLLNEELAKGASKIEAQAKYQIIKEELNNKKNSLDILFKTNKKEIENLIGNTISFSTKEQFIKDEYNKKKDELKELEKKYEITKQNLLEAKNKINIAKENLQNKINQKNLYQIQIQEVCDPVNFLQTYEFKELELNNISKYLSNLKHINDYFLESKAKVYEQNFCILCMRSFNDHEVSEFEKTIGKHIENIRNKEVQFSESLKKVEEEMKNLKNTKTIFDAFQQLNDFEIPSQETKVVDLENNIKELTDYLEEIFQILKTGKKSLEELRFLKELDIEITHYQKEINNLTLSLKSAEENLQELGSSRTFQELQFELENFKSNKKKVDEELLLLHSKKEACKLQISENNILYKDAQIKLNEAQYKLREKNDLINKKNEIMEDISKFDKEIDEADINLKTLAPQISQLHKSLKEIREEAMKKEDQAQKYSNELQQNYNQLIDINLEIKTHKDSEKDLDLCREKISDMQKLNIELDEKISNITQEINDFEKAILDIRTTEKNIADNLRCRKIENEITKIIKNISDLEKKNAEIDKEQYLLNSSKLKDKHEQLLTERASLLGEIKEMSNQLQNYEKELEEEYKDIHEQYRKQLIKTRTMAKINDDLQKYGKALDNAIMKYHSLKMEEINRIIDELWKKTYCGTDVDTILIRSDSESPKENRSYNYRVCMIKGDAELDMRGRCSAGQKVLASIIIRLALAECFGINCGILALDEPTTNLDRENIQSLAMSLANIIRQRRQQANFQLIIITHDEDFLRMMSCNDYCDYYYRISRNEQQKSVIERQRISEVI</sequence>
<dbReference type="GO" id="GO:0000722">
    <property type="term" value="P:telomere maintenance via recombination"/>
    <property type="evidence" value="ECO:0007669"/>
    <property type="project" value="EnsemblFungi"/>
</dbReference>
<evidence type="ECO:0000256" key="4">
    <source>
        <dbReference type="ARBA" id="ARBA00009439"/>
    </source>
</evidence>
<dbReference type="FunFam" id="3.40.50.300:FF:001195">
    <property type="entry name" value="DNA repair protein rad50"/>
    <property type="match status" value="1"/>
</dbReference>
<name>A0A0W4ZP86_PNEC8</name>
<dbReference type="GO" id="GO:0051880">
    <property type="term" value="F:G-quadruplex DNA binding"/>
    <property type="evidence" value="ECO:0007669"/>
    <property type="project" value="EnsemblFungi"/>
</dbReference>
<evidence type="ECO:0000256" key="1">
    <source>
        <dbReference type="ARBA" id="ARBA00001947"/>
    </source>
</evidence>